<dbReference type="InterPro" id="IPR008969">
    <property type="entry name" value="CarboxyPept-like_regulatory"/>
</dbReference>
<dbReference type="EMBL" id="CP150096">
    <property type="protein sequence ID" value="WZN47498.1"/>
    <property type="molecule type" value="Genomic_DNA"/>
</dbReference>
<dbReference type="Proteomes" id="UP001449657">
    <property type="component" value="Chromosome"/>
</dbReference>
<feature type="domain" description="Outer membrane protein beta-barrel" evidence="2">
    <location>
        <begin position="434"/>
        <end position="729"/>
    </location>
</feature>
<dbReference type="SUPFAM" id="SSF56935">
    <property type="entry name" value="Porins"/>
    <property type="match status" value="1"/>
</dbReference>
<feature type="domain" description="Outer membrane protein beta-barrel" evidence="2">
    <location>
        <begin position="743"/>
        <end position="890"/>
    </location>
</feature>
<feature type="region of interest" description="Disordered" evidence="1">
    <location>
        <begin position="899"/>
        <end position="923"/>
    </location>
</feature>
<accession>A0ABZ2Z700</accession>
<dbReference type="Pfam" id="PF13620">
    <property type="entry name" value="CarboxypepD_reg"/>
    <property type="match status" value="1"/>
</dbReference>
<evidence type="ECO:0000259" key="2">
    <source>
        <dbReference type="Pfam" id="PF14905"/>
    </source>
</evidence>
<gene>
    <name evidence="3" type="ORF">WJU22_04835</name>
</gene>
<proteinExistence type="predicted"/>
<dbReference type="SUPFAM" id="SSF49464">
    <property type="entry name" value="Carboxypeptidase regulatory domain-like"/>
    <property type="match status" value="1"/>
</dbReference>
<protein>
    <submittedName>
        <fullName evidence="3">Outer membrane beta-barrel protein</fullName>
    </submittedName>
</protein>
<dbReference type="InterPro" id="IPR041700">
    <property type="entry name" value="OMP_b-brl_3"/>
</dbReference>
<dbReference type="RefSeq" id="WP_341842133.1">
    <property type="nucleotide sequence ID" value="NZ_CP149792.1"/>
</dbReference>
<organism evidence="3 4">
    <name type="scientific">Chitinophaga caseinilytica</name>
    <dbReference type="NCBI Taxonomy" id="2267521"/>
    <lineage>
        <taxon>Bacteria</taxon>
        <taxon>Pseudomonadati</taxon>
        <taxon>Bacteroidota</taxon>
        <taxon>Chitinophagia</taxon>
        <taxon>Chitinophagales</taxon>
        <taxon>Chitinophagaceae</taxon>
        <taxon>Chitinophaga</taxon>
    </lineage>
</organism>
<evidence type="ECO:0000256" key="1">
    <source>
        <dbReference type="SAM" id="MobiDB-lite"/>
    </source>
</evidence>
<reference evidence="3 4" key="1">
    <citation type="submission" date="2024-03" db="EMBL/GenBank/DDBJ databases">
        <title>Chitinophaga caseinilytica sp. nov., a casein hydrolysing bacterium isolated from forest soil.</title>
        <authorList>
            <person name="Lee D.S."/>
            <person name="Han D.M."/>
            <person name="Baek J.H."/>
            <person name="Choi D.G."/>
            <person name="Jeon J.H."/>
            <person name="Jeon C.O."/>
        </authorList>
    </citation>
    <scope>NUCLEOTIDE SEQUENCE [LARGE SCALE GENOMIC DNA]</scope>
    <source>
        <strain evidence="3 4">KACC 19118</strain>
    </source>
</reference>
<evidence type="ECO:0000313" key="3">
    <source>
        <dbReference type="EMBL" id="WZN47498.1"/>
    </source>
</evidence>
<keyword evidence="4" id="KW-1185">Reference proteome</keyword>
<evidence type="ECO:0000313" key="4">
    <source>
        <dbReference type="Proteomes" id="UP001449657"/>
    </source>
</evidence>
<sequence length="1054" mass="118020">MKKIRQICLLTIWLVLGIATASRAQLREFRVTGRITDQATREALPNAPVALLGKDSVTAAHAVTDSLGRFTLTATQRGSLRLVIAYMGYTQYTRELQVSDTVTSISAGTIAMAPKGINLARIDVEGFRQPITLKEDTIEYNAGSFKTKENAVVEELLKKLPGITVERDGTIKAGGETVSKVLVDGKPFFGNDPKMATRNLPADILEKVQLIDQKSEQAQFTGIPDGQTQKVLNFTVKENKRRGFFGRATAGYGTDNRFSGNANVNAFRKEKQYSFIGSANNTNGTSNPEGGLGNMGGTSGISRNWFGGIQYNNSTSNRLKVNGSYHINDGRTETESNGSRQNIFRKDSSSYVQDMNNGFNSATTHNMNMRLEGEIDSFYSFIVTPNVMYSNNDSYSQRFSTTLNNDRDTVNTNRSSGITSSKTPNISTSALLRRKFRKKGRTLSANLTYNYSNSDVTNFNEAYTRFTANGQSRLDTIDQKVQSENTSRLFNIRLAYTEPVFRNRFLEVNYTYNNGLSSSDRYTWDRSKPGGEYDQLNDSLTNHFNNITEYHQAGLNLRTEKLKYNYTIGFNVQRNMLESRNLTKGETIAQTTTNFSPTAQFAYNFSQNKRFKMTYRGNTSQPSLDQLQPVPDLSNPLLIRLGNPDLKPSFQNMVNISYNTFNKENYRSWFLGMTGVANLNKIVNSTTLRQDGVQVTQPVNLNGSYNLNAFSVIGLPLDKSQKAAFNFTTEAGYRKEPSLVNGAKNFANNLTLGQVVNFNYSMQDKYYLGTEARVTFNDASFSASPQNNAKYFNYDLSLDAAVTLPWDVAVNAQTLYTATTGRGEGFDQQFTRINASIAKTFLPRRQGVLRLHVYDLLNQSVSVNRTVADNYIEDTRNMVLRRYFMLSFTWIFNRFGGQNGAPRPRSSADGPEKSYLPPKSERMTEGYSGTLLFKKLGIRENTRLRPLHAPPHYRELLAGMPPTAEIVQRGAEVIHAFYLEKSLLEKELPELANEIPKNGSIWVSWPKKSSRIPSDVSENVVRDVALGLGLVDVKVCAVDAGWSALKLVWRLSNR</sequence>
<dbReference type="Pfam" id="PF14905">
    <property type="entry name" value="OMP_b-brl_3"/>
    <property type="match status" value="2"/>
</dbReference>
<name>A0ABZ2Z700_9BACT</name>
<dbReference type="Gene3D" id="2.60.40.1120">
    <property type="entry name" value="Carboxypeptidase-like, regulatory domain"/>
    <property type="match status" value="1"/>
</dbReference>
<feature type="region of interest" description="Disordered" evidence="1">
    <location>
        <begin position="405"/>
        <end position="424"/>
    </location>
</feature>